<sequence length="373" mass="42639">MQDLIKNLETVNSIANTWIWVSLLIIVFFALLGGLAGYLANWKWFIAQVIITFLFVITCLSLTIIFNKSQTFFAQIFNIDEERFKEAISYGYKIAAGMVALMITSAIFGFINMIVFLVLVLRSVTKRKYIKITRRLVNLFFGAAFGATFAGASTSWIAVLASKNHATGFMKFSSWLYSAGQAKIQDGALPAVIEILKEYEKNKPLFDKILSGERLNQTELENLSQSFLRFLEKIEQVVDVNEEFVTKLLNQINYKEKINFEESKNYIETKLNEVIEENSINLNNSNAKEQLTNAFATKIKNELQNAQVAGQWIDERAEKIDQWVKVTAQIYQNLNQKTQEKVSKLIFGTIVKEFDVKALNYIDFNQLITNLSN</sequence>
<dbReference type="AlphaFoldDB" id="A0A449AZP4"/>
<evidence type="ECO:0000313" key="2">
    <source>
        <dbReference type="EMBL" id="VEU72967.1"/>
    </source>
</evidence>
<feature type="transmembrane region" description="Helical" evidence="1">
    <location>
        <begin position="136"/>
        <end position="161"/>
    </location>
</feature>
<dbReference type="KEGG" id="mgal:NCTC10186_00454"/>
<feature type="transmembrane region" description="Helical" evidence="1">
    <location>
        <begin position="94"/>
        <end position="124"/>
    </location>
</feature>
<dbReference type="Proteomes" id="UP000289862">
    <property type="component" value="Chromosome"/>
</dbReference>
<feature type="transmembrane region" description="Helical" evidence="1">
    <location>
        <begin position="45"/>
        <end position="66"/>
    </location>
</feature>
<gene>
    <name evidence="2" type="ORF">NCTC10186_00454</name>
</gene>
<keyword evidence="1" id="KW-0812">Transmembrane</keyword>
<keyword evidence="3" id="KW-1185">Reference proteome</keyword>
<keyword evidence="1" id="KW-0472">Membrane</keyword>
<evidence type="ECO:0000313" key="3">
    <source>
        <dbReference type="Proteomes" id="UP000289862"/>
    </source>
</evidence>
<evidence type="ECO:0000256" key="1">
    <source>
        <dbReference type="SAM" id="Phobius"/>
    </source>
</evidence>
<dbReference type="EMBL" id="LR215031">
    <property type="protein sequence ID" value="VEU72967.1"/>
    <property type="molecule type" value="Genomic_DNA"/>
</dbReference>
<feature type="transmembrane region" description="Helical" evidence="1">
    <location>
        <begin position="18"/>
        <end position="38"/>
    </location>
</feature>
<keyword evidence="1" id="KW-1133">Transmembrane helix</keyword>
<accession>A0A449AZP4</accession>
<proteinExistence type="predicted"/>
<protein>
    <submittedName>
        <fullName evidence="2">Uncharacterized protein</fullName>
    </submittedName>
</protein>
<reference evidence="2 3" key="1">
    <citation type="submission" date="2019-01" db="EMBL/GenBank/DDBJ databases">
        <authorList>
            <consortium name="Pathogen Informatics"/>
        </authorList>
    </citation>
    <scope>NUCLEOTIDE SEQUENCE [LARGE SCALE GENOMIC DNA]</scope>
    <source>
        <strain evidence="2 3">NCTC10186</strain>
    </source>
</reference>
<organism evidence="2 3">
    <name type="scientific">Mycoplasmopsis gallopavonis</name>
    <dbReference type="NCBI Taxonomy" id="76629"/>
    <lineage>
        <taxon>Bacteria</taxon>
        <taxon>Bacillati</taxon>
        <taxon>Mycoplasmatota</taxon>
        <taxon>Mycoplasmoidales</taxon>
        <taxon>Metamycoplasmataceae</taxon>
        <taxon>Mycoplasmopsis</taxon>
    </lineage>
</organism>
<dbReference type="RefSeq" id="WP_119571985.1">
    <property type="nucleotide sequence ID" value="NZ_LR215031.1"/>
</dbReference>
<name>A0A449AZP4_9BACT</name>